<proteinExistence type="predicted"/>
<dbReference type="Proteomes" id="UP000182412">
    <property type="component" value="Unassembled WGS sequence"/>
</dbReference>
<evidence type="ECO:0000256" key="4">
    <source>
        <dbReference type="ARBA" id="ARBA00022679"/>
    </source>
</evidence>
<dbReference type="GO" id="GO:0005524">
    <property type="term" value="F:ATP binding"/>
    <property type="evidence" value="ECO:0007669"/>
    <property type="project" value="UniProtKB-KW"/>
</dbReference>
<reference evidence="12 13" key="1">
    <citation type="submission" date="2016-10" db="EMBL/GenBank/DDBJ databases">
        <authorList>
            <person name="de Groot N.N."/>
        </authorList>
    </citation>
    <scope>NUCLEOTIDE SEQUENCE [LARGE SCALE GENOMIC DNA]</scope>
    <source>
        <strain evidence="12 13">S137</strain>
    </source>
</reference>
<feature type="domain" description="Histidine kinase/HSP90-like ATPase" evidence="11">
    <location>
        <begin position="345"/>
        <end position="433"/>
    </location>
</feature>
<feature type="transmembrane region" description="Helical" evidence="10">
    <location>
        <begin position="65"/>
        <end position="82"/>
    </location>
</feature>
<name>A0A1H0URV6_SELRU</name>
<keyword evidence="10" id="KW-1133">Transmembrane helix</keyword>
<evidence type="ECO:0000256" key="7">
    <source>
        <dbReference type="ARBA" id="ARBA00022840"/>
    </source>
</evidence>
<keyword evidence="6 12" id="KW-0418">Kinase</keyword>
<dbReference type="EC" id="2.7.13.3" evidence="2"/>
<dbReference type="GO" id="GO:0016020">
    <property type="term" value="C:membrane"/>
    <property type="evidence" value="ECO:0007669"/>
    <property type="project" value="InterPro"/>
</dbReference>
<evidence type="ECO:0000313" key="13">
    <source>
        <dbReference type="Proteomes" id="UP000182412"/>
    </source>
</evidence>
<evidence type="ECO:0000256" key="8">
    <source>
        <dbReference type="ARBA" id="ARBA00023012"/>
    </source>
</evidence>
<organism evidence="12 13">
    <name type="scientific">Selenomonas ruminantium</name>
    <dbReference type="NCBI Taxonomy" id="971"/>
    <lineage>
        <taxon>Bacteria</taxon>
        <taxon>Bacillati</taxon>
        <taxon>Bacillota</taxon>
        <taxon>Negativicutes</taxon>
        <taxon>Selenomonadales</taxon>
        <taxon>Selenomonadaceae</taxon>
        <taxon>Selenomonas</taxon>
    </lineage>
</organism>
<gene>
    <name evidence="12" type="ORF">SAMN05216366_13720</name>
</gene>
<dbReference type="Gene3D" id="1.20.5.1930">
    <property type="match status" value="1"/>
</dbReference>
<evidence type="ECO:0000256" key="3">
    <source>
        <dbReference type="ARBA" id="ARBA00022553"/>
    </source>
</evidence>
<dbReference type="OrthoDB" id="9781904at2"/>
<keyword evidence="7" id="KW-0067">ATP-binding</keyword>
<evidence type="ECO:0000259" key="11">
    <source>
        <dbReference type="SMART" id="SM00387"/>
    </source>
</evidence>
<evidence type="ECO:0000256" key="9">
    <source>
        <dbReference type="SAM" id="Coils"/>
    </source>
</evidence>
<keyword evidence="10" id="KW-0472">Membrane</keyword>
<keyword evidence="10" id="KW-0812">Transmembrane</keyword>
<dbReference type="SMART" id="SM00387">
    <property type="entry name" value="HATPase_c"/>
    <property type="match status" value="1"/>
</dbReference>
<dbReference type="InterPro" id="IPR050482">
    <property type="entry name" value="Sensor_HK_TwoCompSys"/>
</dbReference>
<feature type="coiled-coil region" evidence="9">
    <location>
        <begin position="204"/>
        <end position="235"/>
    </location>
</feature>
<dbReference type="Gene3D" id="3.30.565.10">
    <property type="entry name" value="Histidine kinase-like ATPase, C-terminal domain"/>
    <property type="match status" value="1"/>
</dbReference>
<comment type="catalytic activity">
    <reaction evidence="1">
        <text>ATP + protein L-histidine = ADP + protein N-phospho-L-histidine.</text>
        <dbReference type="EC" id="2.7.13.3"/>
    </reaction>
</comment>
<dbReference type="GO" id="GO:0046983">
    <property type="term" value="F:protein dimerization activity"/>
    <property type="evidence" value="ECO:0007669"/>
    <property type="project" value="InterPro"/>
</dbReference>
<feature type="transmembrane region" description="Helical" evidence="10">
    <location>
        <begin position="177"/>
        <end position="201"/>
    </location>
</feature>
<evidence type="ECO:0000256" key="1">
    <source>
        <dbReference type="ARBA" id="ARBA00000085"/>
    </source>
</evidence>
<dbReference type="CDD" id="cd16917">
    <property type="entry name" value="HATPase_UhpB-NarQ-NarX-like"/>
    <property type="match status" value="1"/>
</dbReference>
<sequence length="444" mass="49518">MTEAYTPEERRLEWLYGLLGLYNGLVVLLMAGFMSLTQEKIITTMSAHAFLTTLPIVPLPAFKGFLASVGAYALLLLLGKLYRHGGIASGQRHLVFAAEIGVCMLLMRSLNLAYDGVVLLAVADLMHRYQGENQSWLLLGAMLGLYFMANYNLAIFQRHVAPFDVYAAYYRPEVQSVLLAIKNGLISLNIVLFVLYLVLLVQSKHHEKERIASLNKQLEEANVRLRAYAIEAERTAETRERNRLAREIHDTLGHTLTGIVAGLDACLVLVDAAPGAVKKQMEKIRATAQHGIVDVRRSVKKLRPDDLEKMPLKQAVKKVIAEFGASSGVDIHLVELGWPEKLREDEEEVIYRIVQEGITNARRHGKADKVTVTCGLEPGRFYIIIADNGTGCEAPQQGFGLRHMEERLALLHGRLRYWSDNGFTLEATIPMGKNVMDNNGEDNG</sequence>
<keyword evidence="8" id="KW-0902">Two-component regulatory system</keyword>
<keyword evidence="3" id="KW-0597">Phosphoprotein</keyword>
<dbReference type="GO" id="GO:0000155">
    <property type="term" value="F:phosphorelay sensor kinase activity"/>
    <property type="evidence" value="ECO:0007669"/>
    <property type="project" value="InterPro"/>
</dbReference>
<dbReference type="SUPFAM" id="SSF55874">
    <property type="entry name" value="ATPase domain of HSP90 chaperone/DNA topoisomerase II/histidine kinase"/>
    <property type="match status" value="1"/>
</dbReference>
<accession>A0A1H0URV6</accession>
<evidence type="ECO:0000256" key="5">
    <source>
        <dbReference type="ARBA" id="ARBA00022741"/>
    </source>
</evidence>
<dbReference type="PANTHER" id="PTHR24421:SF10">
    <property type="entry name" value="NITRATE_NITRITE SENSOR PROTEIN NARQ"/>
    <property type="match status" value="1"/>
</dbReference>
<dbReference type="EMBL" id="FNJQ01000037">
    <property type="protein sequence ID" value="SDP68927.1"/>
    <property type="molecule type" value="Genomic_DNA"/>
</dbReference>
<protein>
    <recommendedName>
        <fullName evidence="2">histidine kinase</fullName>
        <ecNumber evidence="2">2.7.13.3</ecNumber>
    </recommendedName>
</protein>
<dbReference type="Pfam" id="PF02518">
    <property type="entry name" value="HATPase_c"/>
    <property type="match status" value="1"/>
</dbReference>
<evidence type="ECO:0000256" key="2">
    <source>
        <dbReference type="ARBA" id="ARBA00012438"/>
    </source>
</evidence>
<dbReference type="RefSeq" id="WP_074573320.1">
    <property type="nucleotide sequence ID" value="NZ_FNJQ01000037.1"/>
</dbReference>
<dbReference type="Pfam" id="PF07730">
    <property type="entry name" value="HisKA_3"/>
    <property type="match status" value="1"/>
</dbReference>
<feature type="transmembrane region" description="Helical" evidence="10">
    <location>
        <begin position="134"/>
        <end position="156"/>
    </location>
</feature>
<evidence type="ECO:0000256" key="10">
    <source>
        <dbReference type="SAM" id="Phobius"/>
    </source>
</evidence>
<dbReference type="InterPro" id="IPR003594">
    <property type="entry name" value="HATPase_dom"/>
</dbReference>
<dbReference type="PANTHER" id="PTHR24421">
    <property type="entry name" value="NITRATE/NITRITE SENSOR PROTEIN NARX-RELATED"/>
    <property type="match status" value="1"/>
</dbReference>
<keyword evidence="5" id="KW-0547">Nucleotide-binding</keyword>
<evidence type="ECO:0000313" key="12">
    <source>
        <dbReference type="EMBL" id="SDP68927.1"/>
    </source>
</evidence>
<dbReference type="InterPro" id="IPR036890">
    <property type="entry name" value="HATPase_C_sf"/>
</dbReference>
<keyword evidence="4" id="KW-0808">Transferase</keyword>
<dbReference type="AlphaFoldDB" id="A0A1H0URV6"/>
<dbReference type="InterPro" id="IPR011712">
    <property type="entry name" value="Sig_transdc_His_kin_sub3_dim/P"/>
</dbReference>
<feature type="transmembrane region" description="Helical" evidence="10">
    <location>
        <begin position="14"/>
        <end position="34"/>
    </location>
</feature>
<evidence type="ECO:0000256" key="6">
    <source>
        <dbReference type="ARBA" id="ARBA00022777"/>
    </source>
</evidence>
<keyword evidence="9" id="KW-0175">Coiled coil</keyword>